<gene>
    <name evidence="1" type="ORF">LCGC14_0938340</name>
</gene>
<accession>A0A0F9NKX1</accession>
<proteinExistence type="predicted"/>
<dbReference type="AlphaFoldDB" id="A0A0F9NKX1"/>
<organism evidence="1">
    <name type="scientific">marine sediment metagenome</name>
    <dbReference type="NCBI Taxonomy" id="412755"/>
    <lineage>
        <taxon>unclassified sequences</taxon>
        <taxon>metagenomes</taxon>
        <taxon>ecological metagenomes</taxon>
    </lineage>
</organism>
<protein>
    <submittedName>
        <fullName evidence="1">Uncharacterized protein</fullName>
    </submittedName>
</protein>
<reference evidence="1" key="1">
    <citation type="journal article" date="2015" name="Nature">
        <title>Complex archaea that bridge the gap between prokaryotes and eukaryotes.</title>
        <authorList>
            <person name="Spang A."/>
            <person name="Saw J.H."/>
            <person name="Jorgensen S.L."/>
            <person name="Zaremba-Niedzwiedzka K."/>
            <person name="Martijn J."/>
            <person name="Lind A.E."/>
            <person name="van Eijk R."/>
            <person name="Schleper C."/>
            <person name="Guy L."/>
            <person name="Ettema T.J."/>
        </authorList>
    </citation>
    <scope>NUCLEOTIDE SEQUENCE</scope>
</reference>
<name>A0A0F9NKX1_9ZZZZ</name>
<evidence type="ECO:0000313" key="1">
    <source>
        <dbReference type="EMBL" id="KKN20175.1"/>
    </source>
</evidence>
<sequence length="66" mass="7473">MSKKHKQYLGDAVYADWDGGHVILTTGDGVYESNRICLNDQVMAQLNDYFKRKQHGAQKNKSSDPT</sequence>
<dbReference type="EMBL" id="LAZR01003266">
    <property type="protein sequence ID" value="KKN20175.1"/>
    <property type="molecule type" value="Genomic_DNA"/>
</dbReference>
<comment type="caution">
    <text evidence="1">The sequence shown here is derived from an EMBL/GenBank/DDBJ whole genome shotgun (WGS) entry which is preliminary data.</text>
</comment>